<evidence type="ECO:0000313" key="2">
    <source>
        <dbReference type="EMBL" id="SVC55345.1"/>
    </source>
</evidence>
<dbReference type="PANTHER" id="PTHR32487">
    <property type="entry name" value="3-OXO-DELTA(4,5)-STEROID 5-BETA-REDUCTASE"/>
    <property type="match status" value="1"/>
</dbReference>
<evidence type="ECO:0000259" key="1">
    <source>
        <dbReference type="Pfam" id="PF01370"/>
    </source>
</evidence>
<dbReference type="InterPro" id="IPR001509">
    <property type="entry name" value="Epimerase_deHydtase"/>
</dbReference>
<proteinExistence type="predicted"/>
<dbReference type="Pfam" id="PF01370">
    <property type="entry name" value="Epimerase"/>
    <property type="match status" value="1"/>
</dbReference>
<protein>
    <recommendedName>
        <fullName evidence="1">NAD-dependent epimerase/dehydratase domain-containing protein</fullName>
    </recommendedName>
</protein>
<dbReference type="EMBL" id="UINC01097547">
    <property type="protein sequence ID" value="SVC55345.1"/>
    <property type="molecule type" value="Genomic_DNA"/>
</dbReference>
<gene>
    <name evidence="2" type="ORF">METZ01_LOCUS308199</name>
</gene>
<dbReference type="SUPFAM" id="SSF51735">
    <property type="entry name" value="NAD(P)-binding Rossmann-fold domains"/>
    <property type="match status" value="1"/>
</dbReference>
<reference evidence="2" key="1">
    <citation type="submission" date="2018-05" db="EMBL/GenBank/DDBJ databases">
        <authorList>
            <person name="Lanie J.A."/>
            <person name="Ng W.-L."/>
            <person name="Kazmierczak K.M."/>
            <person name="Andrzejewski T.M."/>
            <person name="Davidsen T.M."/>
            <person name="Wayne K.J."/>
            <person name="Tettelin H."/>
            <person name="Glass J.I."/>
            <person name="Rusch D."/>
            <person name="Podicherti R."/>
            <person name="Tsui H.-C.T."/>
            <person name="Winkler M.E."/>
        </authorList>
    </citation>
    <scope>NUCLEOTIDE SEQUENCE</scope>
</reference>
<sequence>MKKGKIIIVGATGVIGNAALERFVSSGWEVISVSRRKPECKSGSFNHISIDLTKKNECKKIFSSMNGITHVLYTALFEKPGLILGWYEEDQMQTNLEMMQNIMEPISASNPGLKHVSFLQGTKAYGVHHHSISIPAKESGSRDDHENFYWFQEDYIKSLQKDTNWTWTIFRPQIVFGYSYGTAMNLIPIIGIYAAICNETKKPFSFPGRSNVILEAVDARLIAKACEWAASNKESENQIFNITNGDVFTWGDVWSTISQCLDVNPGSDNQIQLSAWLPKQSK</sequence>
<dbReference type="InterPro" id="IPR036291">
    <property type="entry name" value="NAD(P)-bd_dom_sf"/>
</dbReference>
<organism evidence="2">
    <name type="scientific">marine metagenome</name>
    <dbReference type="NCBI Taxonomy" id="408172"/>
    <lineage>
        <taxon>unclassified sequences</taxon>
        <taxon>metagenomes</taxon>
        <taxon>ecological metagenomes</taxon>
    </lineage>
</organism>
<dbReference type="PANTHER" id="PTHR32487:SF0">
    <property type="entry name" value="3-OXO-DELTA(4,5)-STEROID 5-BETA-REDUCTASE"/>
    <property type="match status" value="1"/>
</dbReference>
<dbReference type="AlphaFoldDB" id="A0A382N4V6"/>
<name>A0A382N4V6_9ZZZZ</name>
<dbReference type="Gene3D" id="3.40.50.720">
    <property type="entry name" value="NAD(P)-binding Rossmann-like Domain"/>
    <property type="match status" value="1"/>
</dbReference>
<feature type="domain" description="NAD-dependent epimerase/dehydratase" evidence="1">
    <location>
        <begin position="6"/>
        <end position="242"/>
    </location>
</feature>
<accession>A0A382N4V6</accession>
<feature type="non-terminal residue" evidence="2">
    <location>
        <position position="282"/>
    </location>
</feature>